<evidence type="ECO:0000256" key="1">
    <source>
        <dbReference type="SAM" id="Coils"/>
    </source>
</evidence>
<dbReference type="AlphaFoldDB" id="A0A1I8BKD5"/>
<dbReference type="Proteomes" id="UP000095281">
    <property type="component" value="Unplaced"/>
</dbReference>
<accession>A0A1I8BKD5</accession>
<keyword evidence="2" id="KW-1185">Reference proteome</keyword>
<feature type="coiled-coil region" evidence="1">
    <location>
        <begin position="55"/>
        <end position="82"/>
    </location>
</feature>
<organism evidence="2 3">
    <name type="scientific">Meloidogyne hapla</name>
    <name type="common">Root-knot nematode worm</name>
    <dbReference type="NCBI Taxonomy" id="6305"/>
    <lineage>
        <taxon>Eukaryota</taxon>
        <taxon>Metazoa</taxon>
        <taxon>Ecdysozoa</taxon>
        <taxon>Nematoda</taxon>
        <taxon>Chromadorea</taxon>
        <taxon>Rhabditida</taxon>
        <taxon>Tylenchina</taxon>
        <taxon>Tylenchomorpha</taxon>
        <taxon>Tylenchoidea</taxon>
        <taxon>Meloidogynidae</taxon>
        <taxon>Meloidogyninae</taxon>
        <taxon>Meloidogyne</taxon>
    </lineage>
</organism>
<sequence>MSLPIATLNIEQPKVVETGGIGRSVKDWFAERASSILLNKIYPISNSSSSDSVQEEEENINLSNLEEVIVKTEQAKARITINKHSFDENKIEDENLPQIEIHEGTPLRIEEIPKIKLEKAQIHNKGIIYGTPGETKLIKEKL</sequence>
<dbReference type="WBParaSite" id="MhA1_Contig2843.frz3.gene2">
    <property type="protein sequence ID" value="MhA1_Contig2843.frz3.gene2"/>
    <property type="gene ID" value="MhA1_Contig2843.frz3.gene2"/>
</dbReference>
<protein>
    <submittedName>
        <fullName evidence="3">Uncharacterized protein</fullName>
    </submittedName>
</protein>
<keyword evidence="1" id="KW-0175">Coiled coil</keyword>
<proteinExistence type="predicted"/>
<evidence type="ECO:0000313" key="3">
    <source>
        <dbReference type="WBParaSite" id="MhA1_Contig2843.frz3.gene2"/>
    </source>
</evidence>
<reference evidence="3" key="1">
    <citation type="submission" date="2016-11" db="UniProtKB">
        <authorList>
            <consortium name="WormBaseParasite"/>
        </authorList>
    </citation>
    <scope>IDENTIFICATION</scope>
</reference>
<evidence type="ECO:0000313" key="2">
    <source>
        <dbReference type="Proteomes" id="UP000095281"/>
    </source>
</evidence>
<name>A0A1I8BKD5_MELHA</name>